<organism evidence="1 2">
    <name type="scientific">Lacticaseibacillus pabuli</name>
    <dbReference type="NCBI Taxonomy" id="3025672"/>
    <lineage>
        <taxon>Bacteria</taxon>
        <taxon>Bacillati</taxon>
        <taxon>Bacillota</taxon>
        <taxon>Bacilli</taxon>
        <taxon>Lactobacillales</taxon>
        <taxon>Lactobacillaceae</taxon>
        <taxon>Lacticaseibacillus</taxon>
    </lineage>
</organism>
<reference evidence="1 2" key="1">
    <citation type="submission" date="2023-02" db="EMBL/GenBank/DDBJ databases">
        <title>Genome sequence of Lacticaseibacillus sp. KACC 23028.</title>
        <authorList>
            <person name="Kim S."/>
            <person name="Heo J."/>
            <person name="Kwon S.-W."/>
        </authorList>
    </citation>
    <scope>NUCLEOTIDE SEQUENCE [LARGE SCALE GENOMIC DNA]</scope>
    <source>
        <strain evidence="1 2">KACC 23028</strain>
    </source>
</reference>
<evidence type="ECO:0000313" key="2">
    <source>
        <dbReference type="Proteomes" id="UP001220377"/>
    </source>
</evidence>
<accession>A0ABY7WQF5</accession>
<protein>
    <recommendedName>
        <fullName evidence="3">HicB-like antitoxin of toxin-antitoxin system domain-containing protein</fullName>
    </recommendedName>
</protein>
<sequence length="100" mass="10210">MANPVAYPAIINDAPGRPDAFTVSFPDVPTAAAEGVGLGQVILNGSQVLGLALADMDPDSLPVPSEQTVIEEANPDAIVSYIAVDLDAAREVEHVTGAEA</sequence>
<dbReference type="Proteomes" id="UP001220377">
    <property type="component" value="Chromosome"/>
</dbReference>
<gene>
    <name evidence="1" type="ORF">PQ472_11100</name>
</gene>
<keyword evidence="2" id="KW-1185">Reference proteome</keyword>
<evidence type="ECO:0000313" key="1">
    <source>
        <dbReference type="EMBL" id="WDF82423.1"/>
    </source>
</evidence>
<name>A0ABY7WQF5_9LACO</name>
<evidence type="ECO:0008006" key="3">
    <source>
        <dbReference type="Google" id="ProtNLM"/>
    </source>
</evidence>
<dbReference type="Gene3D" id="3.30.160.250">
    <property type="match status" value="1"/>
</dbReference>
<proteinExistence type="predicted"/>
<dbReference type="EMBL" id="CP117884">
    <property type="protein sequence ID" value="WDF82423.1"/>
    <property type="molecule type" value="Genomic_DNA"/>
</dbReference>
<dbReference type="RefSeq" id="WP_274259859.1">
    <property type="nucleotide sequence ID" value="NZ_CP117884.1"/>
</dbReference>